<keyword evidence="1" id="KW-0472">Membrane</keyword>
<protein>
    <recommendedName>
        <fullName evidence="4">2TM domain-containing protein</fullName>
    </recommendedName>
</protein>
<accession>A0A839N205</accession>
<comment type="caution">
    <text evidence="2">The sequence shown here is derived from an EMBL/GenBank/DDBJ whole genome shotgun (WGS) entry which is preliminary data.</text>
</comment>
<feature type="transmembrane region" description="Helical" evidence="1">
    <location>
        <begin position="34"/>
        <end position="53"/>
    </location>
</feature>
<keyword evidence="3" id="KW-1185">Reference proteome</keyword>
<keyword evidence="1" id="KW-1133">Transmembrane helix</keyword>
<dbReference type="AlphaFoldDB" id="A0A839N205"/>
<keyword evidence="1" id="KW-0812">Transmembrane</keyword>
<gene>
    <name evidence="2" type="ORF">FHU39_001371</name>
</gene>
<sequence length="181" mass="19410">MLLAVIVACEIGFWLFLLAGLSCRYLLHRNRASAVLLALAPAVDLVLLVASVLDLRRGGTASPAHALAAIYIGVSVGFGRRMLHWADVRFAHRFAGGPRPPKKPKYGAARAAYERSGWYAHLLAYVVGAALLGLAIVAIHDADRTAALSSALEFWTLVLAIDAAISFSYTVFPKKTPVSRA</sequence>
<evidence type="ECO:0008006" key="4">
    <source>
        <dbReference type="Google" id="ProtNLM"/>
    </source>
</evidence>
<feature type="transmembrane region" description="Helical" evidence="1">
    <location>
        <begin position="65"/>
        <end position="83"/>
    </location>
</feature>
<organism evidence="2 3">
    <name type="scientific">Flexivirga oryzae</name>
    <dbReference type="NCBI Taxonomy" id="1794944"/>
    <lineage>
        <taxon>Bacteria</taxon>
        <taxon>Bacillati</taxon>
        <taxon>Actinomycetota</taxon>
        <taxon>Actinomycetes</taxon>
        <taxon>Micrococcales</taxon>
        <taxon>Dermacoccaceae</taxon>
        <taxon>Flexivirga</taxon>
    </lineage>
</organism>
<feature type="transmembrane region" description="Helical" evidence="1">
    <location>
        <begin position="152"/>
        <end position="172"/>
    </location>
</feature>
<dbReference type="EMBL" id="JACHVQ010000001">
    <property type="protein sequence ID" value="MBB2891387.1"/>
    <property type="molecule type" value="Genomic_DNA"/>
</dbReference>
<reference evidence="2 3" key="1">
    <citation type="submission" date="2020-08" db="EMBL/GenBank/DDBJ databases">
        <title>Sequencing the genomes of 1000 actinobacteria strains.</title>
        <authorList>
            <person name="Klenk H.-P."/>
        </authorList>
    </citation>
    <scope>NUCLEOTIDE SEQUENCE [LARGE SCALE GENOMIC DNA]</scope>
    <source>
        <strain evidence="2 3">DSM 105369</strain>
    </source>
</reference>
<dbReference type="Proteomes" id="UP000559182">
    <property type="component" value="Unassembled WGS sequence"/>
</dbReference>
<evidence type="ECO:0000313" key="3">
    <source>
        <dbReference type="Proteomes" id="UP000559182"/>
    </source>
</evidence>
<feature type="transmembrane region" description="Helical" evidence="1">
    <location>
        <begin position="6"/>
        <end position="27"/>
    </location>
</feature>
<evidence type="ECO:0000256" key="1">
    <source>
        <dbReference type="SAM" id="Phobius"/>
    </source>
</evidence>
<evidence type="ECO:0000313" key="2">
    <source>
        <dbReference type="EMBL" id="MBB2891387.1"/>
    </source>
</evidence>
<feature type="transmembrane region" description="Helical" evidence="1">
    <location>
        <begin position="118"/>
        <end position="140"/>
    </location>
</feature>
<name>A0A839N205_9MICO</name>
<proteinExistence type="predicted"/>
<dbReference type="RefSeq" id="WP_183319659.1">
    <property type="nucleotide sequence ID" value="NZ_JACHVQ010000001.1"/>
</dbReference>